<dbReference type="InterPro" id="IPR000835">
    <property type="entry name" value="HTH_MarR-typ"/>
</dbReference>
<dbReference type="SMART" id="SM00347">
    <property type="entry name" value="HTH_MARR"/>
    <property type="match status" value="1"/>
</dbReference>
<dbReference type="PANTHER" id="PTHR33164">
    <property type="entry name" value="TRANSCRIPTIONAL REGULATOR, MARR FAMILY"/>
    <property type="match status" value="1"/>
</dbReference>
<sequence length="150" mass="17484">MKIEEAIQQKKFRDEYHKAHINVLFTASWIHQQSLKALKPFNISWQQFNILRILRGMYPEPASVKSLTERMIDKMSNASRLVEKLKQKGLVERRSCKFDRRQVDVVITDQGLELLSQASAAMEDQMDLSKSQLSEEQAAQLNDLLDAMRY</sequence>
<dbReference type="OrthoDB" id="763883at2"/>
<dbReference type="PANTHER" id="PTHR33164:SF99">
    <property type="entry name" value="MARR FAMILY REGULATORY PROTEIN"/>
    <property type="match status" value="1"/>
</dbReference>
<dbReference type="GO" id="GO:0003700">
    <property type="term" value="F:DNA-binding transcription factor activity"/>
    <property type="evidence" value="ECO:0007669"/>
    <property type="project" value="InterPro"/>
</dbReference>
<dbReference type="SUPFAM" id="SSF46785">
    <property type="entry name" value="Winged helix' DNA-binding domain"/>
    <property type="match status" value="1"/>
</dbReference>
<feature type="domain" description="HTH marR-type" evidence="1">
    <location>
        <begin position="1"/>
        <end position="150"/>
    </location>
</feature>
<dbReference type="RefSeq" id="WP_099155078.1">
    <property type="nucleotide sequence ID" value="NZ_PDUD01000053.1"/>
</dbReference>
<protein>
    <submittedName>
        <fullName evidence="2">MarR family transcriptional regulator</fullName>
    </submittedName>
</protein>
<comment type="caution">
    <text evidence="2">The sequence shown here is derived from an EMBL/GenBank/DDBJ whole genome shotgun (WGS) entry which is preliminary data.</text>
</comment>
<evidence type="ECO:0000259" key="1">
    <source>
        <dbReference type="PROSITE" id="PS50995"/>
    </source>
</evidence>
<dbReference type="EMBL" id="PDUD01000053">
    <property type="protein sequence ID" value="PHN01544.1"/>
    <property type="molecule type" value="Genomic_DNA"/>
</dbReference>
<dbReference type="PROSITE" id="PS50995">
    <property type="entry name" value="HTH_MARR_2"/>
    <property type="match status" value="1"/>
</dbReference>
<evidence type="ECO:0000313" key="2">
    <source>
        <dbReference type="EMBL" id="PHN01544.1"/>
    </source>
</evidence>
<organism evidence="2 3">
    <name type="scientific">Flavilitoribacter nigricans (strain ATCC 23147 / DSM 23189 / NBRC 102662 / NCIMB 1420 / SS-2)</name>
    <name type="common">Lewinella nigricans</name>
    <dbReference type="NCBI Taxonomy" id="1122177"/>
    <lineage>
        <taxon>Bacteria</taxon>
        <taxon>Pseudomonadati</taxon>
        <taxon>Bacteroidota</taxon>
        <taxon>Saprospiria</taxon>
        <taxon>Saprospirales</taxon>
        <taxon>Lewinellaceae</taxon>
        <taxon>Flavilitoribacter</taxon>
    </lineage>
</organism>
<evidence type="ECO:0000313" key="3">
    <source>
        <dbReference type="Proteomes" id="UP000223913"/>
    </source>
</evidence>
<dbReference type="InterPro" id="IPR036390">
    <property type="entry name" value="WH_DNA-bd_sf"/>
</dbReference>
<reference evidence="2 3" key="1">
    <citation type="submission" date="2017-10" db="EMBL/GenBank/DDBJ databases">
        <title>The draft genome sequence of Lewinella nigricans NBRC 102662.</title>
        <authorList>
            <person name="Wang K."/>
        </authorList>
    </citation>
    <scope>NUCLEOTIDE SEQUENCE [LARGE SCALE GENOMIC DNA]</scope>
    <source>
        <strain evidence="2 3">NBRC 102662</strain>
    </source>
</reference>
<dbReference type="Pfam" id="PF01047">
    <property type="entry name" value="MarR"/>
    <property type="match status" value="1"/>
</dbReference>
<dbReference type="InterPro" id="IPR036388">
    <property type="entry name" value="WH-like_DNA-bd_sf"/>
</dbReference>
<dbReference type="InterPro" id="IPR039422">
    <property type="entry name" value="MarR/SlyA-like"/>
</dbReference>
<proteinExistence type="predicted"/>
<accession>A0A2D0MZ41</accession>
<dbReference type="GO" id="GO:0006950">
    <property type="term" value="P:response to stress"/>
    <property type="evidence" value="ECO:0007669"/>
    <property type="project" value="TreeGrafter"/>
</dbReference>
<dbReference type="AlphaFoldDB" id="A0A2D0MZ41"/>
<keyword evidence="3" id="KW-1185">Reference proteome</keyword>
<gene>
    <name evidence="2" type="ORF">CRP01_36710</name>
</gene>
<dbReference type="Proteomes" id="UP000223913">
    <property type="component" value="Unassembled WGS sequence"/>
</dbReference>
<dbReference type="Gene3D" id="1.10.10.10">
    <property type="entry name" value="Winged helix-like DNA-binding domain superfamily/Winged helix DNA-binding domain"/>
    <property type="match status" value="1"/>
</dbReference>
<name>A0A2D0MZ41_FLAN2</name>